<dbReference type="GO" id="GO:0005829">
    <property type="term" value="C:cytosol"/>
    <property type="evidence" value="ECO:0007669"/>
    <property type="project" value="TreeGrafter"/>
</dbReference>
<dbReference type="InterPro" id="IPR009081">
    <property type="entry name" value="PP-bd_ACP"/>
</dbReference>
<feature type="region of interest" description="Disordered" evidence="2">
    <location>
        <begin position="432"/>
        <end position="470"/>
    </location>
</feature>
<dbReference type="GO" id="GO:0009366">
    <property type="term" value="C:enterobactin synthetase complex"/>
    <property type="evidence" value="ECO:0007669"/>
    <property type="project" value="TreeGrafter"/>
</dbReference>
<reference evidence="4 5" key="3">
    <citation type="journal article" date="2011" name="Nat. Chem. Biol.">
        <title>Reveromycin A biosynthesis uses RevG and RevJ for stereospecific spiroacetal formation.</title>
        <authorList>
            <person name="Takahashi S."/>
            <person name="Toyoda A."/>
            <person name="Sekiyama Y."/>
            <person name="Takagi H."/>
            <person name="Nogawa T."/>
            <person name="Uramoto M."/>
            <person name="Suzuki R."/>
            <person name="Koshino H."/>
            <person name="Kumano T."/>
            <person name="Panthee S."/>
            <person name="Dairi T."/>
            <person name="Ishikawa J."/>
            <person name="Ikeda H."/>
            <person name="Sakaki Y."/>
            <person name="Osada H."/>
        </authorList>
    </citation>
    <scope>NUCLEOTIDE SEQUENCE [LARGE SCALE GENOMIC DNA]</scope>
    <source>
        <strain evidence="4 5">SN-593</strain>
    </source>
</reference>
<dbReference type="RefSeq" id="WP_202237845.1">
    <property type="nucleotide sequence ID" value="NZ_AP018365.1"/>
</dbReference>
<evidence type="ECO:0000256" key="1">
    <source>
        <dbReference type="ARBA" id="ARBA00001957"/>
    </source>
</evidence>
<reference evidence="4 5" key="1">
    <citation type="journal article" date="2010" name="J. Bacteriol.">
        <title>Biochemical characterization of a novel indole prenyltransferase from Streptomyces sp. SN-593.</title>
        <authorList>
            <person name="Takahashi S."/>
            <person name="Takagi H."/>
            <person name="Toyoda A."/>
            <person name="Uramoto M."/>
            <person name="Nogawa T."/>
            <person name="Ueki M."/>
            <person name="Sakaki Y."/>
            <person name="Osada H."/>
        </authorList>
    </citation>
    <scope>NUCLEOTIDE SEQUENCE [LARGE SCALE GENOMIC DNA]</scope>
    <source>
        <strain evidence="4 5">SN-593</strain>
    </source>
</reference>
<gene>
    <name evidence="4" type="ORF">RVR_9638</name>
</gene>
<evidence type="ECO:0000313" key="5">
    <source>
        <dbReference type="Proteomes" id="UP000595703"/>
    </source>
</evidence>
<reference evidence="4 5" key="4">
    <citation type="journal article" date="2020" name="Sci. Rep.">
        <title>beta-carboline chemical signals induce reveromycin production through a LuxR family regulator in Streptomyces sp. SN-593.</title>
        <authorList>
            <person name="Panthee S."/>
            <person name="Kito N."/>
            <person name="Hayashi T."/>
            <person name="Shimizu T."/>
            <person name="Ishikawa J."/>
            <person name="Hamamoto H."/>
            <person name="Osada H."/>
            <person name="Takahashi S."/>
        </authorList>
    </citation>
    <scope>NUCLEOTIDE SEQUENCE [LARGE SCALE GENOMIC DNA]</scope>
    <source>
        <strain evidence="4 5">SN-593</strain>
    </source>
</reference>
<dbReference type="Proteomes" id="UP000595703">
    <property type="component" value="Chromosome"/>
</dbReference>
<dbReference type="PANTHER" id="PTHR45527">
    <property type="entry name" value="NONRIBOSOMAL PEPTIDE SYNTHETASE"/>
    <property type="match status" value="1"/>
</dbReference>
<dbReference type="SUPFAM" id="SSF47336">
    <property type="entry name" value="ACP-like"/>
    <property type="match status" value="1"/>
</dbReference>
<dbReference type="Pfam" id="PF00668">
    <property type="entry name" value="Condensation"/>
    <property type="match status" value="1"/>
</dbReference>
<keyword evidence="5" id="KW-1185">Reference proteome</keyword>
<dbReference type="GO" id="GO:0008610">
    <property type="term" value="P:lipid biosynthetic process"/>
    <property type="evidence" value="ECO:0007669"/>
    <property type="project" value="UniProtKB-ARBA"/>
</dbReference>
<dbReference type="InterPro" id="IPR001242">
    <property type="entry name" value="Condensation_dom"/>
</dbReference>
<dbReference type="Gene3D" id="3.30.559.30">
    <property type="entry name" value="Nonribosomal peptide synthetase, condensation domain"/>
    <property type="match status" value="1"/>
</dbReference>
<dbReference type="Pfam" id="PF00550">
    <property type="entry name" value="PP-binding"/>
    <property type="match status" value="1"/>
</dbReference>
<dbReference type="SUPFAM" id="SSF52777">
    <property type="entry name" value="CoA-dependent acyltransferases"/>
    <property type="match status" value="2"/>
</dbReference>
<sequence>MRSARLHTLPFHPPATPLQRRLWLTTQYARDTPAYNLAYAWRIDGPFDPAAFHAGLTAMTDRHEALRTTFTLREGELLRVIHPELPPGFDLIDDVAGSDVAELARQEATTRFDLGRGPLVRCRVLRHAAQRHTVLLTTHHVIVDGRGMSIVREELAACYEAFLQQRPDPLPPVHRQFSDFAAWQQEGLDTGRFDHQIAYWKQRLAGITGPAPLPFLKPRPAVRSSEGRWVDIFCDASVTGAARGLAVAARTSLSTVLIAAAARWLAEETGLGEAVIGMSTAGRSLPEFDRLVGLSTNTLPLRIPVESGATARLIDETRSVMLAAIENQDVPFPLLMQEIGLPRNLPVNPLTQVLVALRDGLGRPLRLAGAEVTVLPAAALSSSNDLTVELDPQPDGTIRGGVQYAPDLIDPAEAARLAAGLGGMLERLSREPWPTRAVAPGGTPEPSGSQEPGPVATAAPAAAPPSAPAGVASVPVAADVRPPAGDPAVRQHARRLWRLLLDAEAPADGDDFFATGGDSLLAAELMLLLGEKLDCSLPLDLPVGSPTFGGLVAAVTEHRAGEGR</sequence>
<dbReference type="InterPro" id="IPR036736">
    <property type="entry name" value="ACP-like_sf"/>
</dbReference>
<dbReference type="InterPro" id="IPR023213">
    <property type="entry name" value="CAT-like_dom_sf"/>
</dbReference>
<dbReference type="AlphaFoldDB" id="A0A7U3V018"/>
<dbReference type="PROSITE" id="PS50075">
    <property type="entry name" value="CARRIER"/>
    <property type="match status" value="1"/>
</dbReference>
<reference evidence="4 5" key="2">
    <citation type="journal article" date="2011" name="J. Antibiot.">
        <title>Furaquinocins I and J: novel polyketide isoprenoid hybrid compounds from Streptomyces reveromyceticus SN-593.</title>
        <authorList>
            <person name="Panthee S."/>
            <person name="Takahashi S."/>
            <person name="Takagi H."/>
            <person name="Nogawa T."/>
            <person name="Oowada E."/>
            <person name="Uramoto M."/>
            <person name="Osada H."/>
        </authorList>
    </citation>
    <scope>NUCLEOTIDE SEQUENCE [LARGE SCALE GENOMIC DNA]</scope>
    <source>
        <strain evidence="4 5">SN-593</strain>
    </source>
</reference>
<feature type="compositionally biased region" description="Low complexity" evidence="2">
    <location>
        <begin position="452"/>
        <end position="461"/>
    </location>
</feature>
<dbReference type="CDD" id="cd19531">
    <property type="entry name" value="LCL_NRPS-like"/>
    <property type="match status" value="1"/>
</dbReference>
<organism evidence="4 5">
    <name type="scientific">Actinacidiphila reveromycinica</name>
    <dbReference type="NCBI Taxonomy" id="659352"/>
    <lineage>
        <taxon>Bacteria</taxon>
        <taxon>Bacillati</taxon>
        <taxon>Actinomycetota</taxon>
        <taxon>Actinomycetes</taxon>
        <taxon>Kitasatosporales</taxon>
        <taxon>Streptomycetaceae</taxon>
        <taxon>Actinacidiphila</taxon>
    </lineage>
</organism>
<dbReference type="Gene3D" id="1.10.1200.10">
    <property type="entry name" value="ACP-like"/>
    <property type="match status" value="1"/>
</dbReference>
<dbReference type="GO" id="GO:0043041">
    <property type="term" value="P:amino acid activation for nonribosomal peptide biosynthetic process"/>
    <property type="evidence" value="ECO:0007669"/>
    <property type="project" value="TreeGrafter"/>
</dbReference>
<dbReference type="EMBL" id="AP018365">
    <property type="protein sequence ID" value="BBB01982.1"/>
    <property type="molecule type" value="Genomic_DNA"/>
</dbReference>
<feature type="domain" description="Carrier" evidence="3">
    <location>
        <begin position="484"/>
        <end position="559"/>
    </location>
</feature>
<evidence type="ECO:0000256" key="2">
    <source>
        <dbReference type="SAM" id="MobiDB-lite"/>
    </source>
</evidence>
<dbReference type="KEGG" id="arev:RVR_9638"/>
<evidence type="ECO:0000259" key="3">
    <source>
        <dbReference type="PROSITE" id="PS50075"/>
    </source>
</evidence>
<comment type="cofactor">
    <cofactor evidence="1">
        <name>pantetheine 4'-phosphate</name>
        <dbReference type="ChEBI" id="CHEBI:47942"/>
    </cofactor>
</comment>
<proteinExistence type="predicted"/>
<name>A0A7U3V018_9ACTN</name>
<protein>
    <submittedName>
        <fullName evidence="4">Putative non-ribosomal peptide synthetase</fullName>
    </submittedName>
</protein>
<dbReference type="GO" id="GO:0031177">
    <property type="term" value="F:phosphopantetheine binding"/>
    <property type="evidence" value="ECO:0007669"/>
    <property type="project" value="TreeGrafter"/>
</dbReference>
<evidence type="ECO:0000313" key="4">
    <source>
        <dbReference type="EMBL" id="BBB01982.1"/>
    </source>
</evidence>
<dbReference type="GO" id="GO:0009239">
    <property type="term" value="P:enterobactin biosynthetic process"/>
    <property type="evidence" value="ECO:0007669"/>
    <property type="project" value="TreeGrafter"/>
</dbReference>
<accession>A0A7U3V018</accession>
<dbReference type="PANTHER" id="PTHR45527:SF1">
    <property type="entry name" value="FATTY ACID SYNTHASE"/>
    <property type="match status" value="1"/>
</dbReference>
<dbReference type="GO" id="GO:0047527">
    <property type="term" value="F:2,3-dihydroxybenzoate-serine ligase activity"/>
    <property type="evidence" value="ECO:0007669"/>
    <property type="project" value="TreeGrafter"/>
</dbReference>
<dbReference type="Gene3D" id="3.30.559.10">
    <property type="entry name" value="Chloramphenicol acetyltransferase-like domain"/>
    <property type="match status" value="1"/>
</dbReference>